<sequence length="68" mass="7948">MGFVLDFYSPDIRLAIEIDGGYHQNPDQIDYDKARQKRQPTSSHSQFSLQQPFLSPQKKQSYPYQPSK</sequence>
<gene>
    <name evidence="3" type="ORF">COT42_02350</name>
</gene>
<dbReference type="Pfam" id="PF04480">
    <property type="entry name" value="DUF559"/>
    <property type="match status" value="1"/>
</dbReference>
<evidence type="ECO:0000259" key="2">
    <source>
        <dbReference type="Pfam" id="PF04480"/>
    </source>
</evidence>
<evidence type="ECO:0000313" key="3">
    <source>
        <dbReference type="EMBL" id="PIS30804.1"/>
    </source>
</evidence>
<dbReference type="Proteomes" id="UP000231343">
    <property type="component" value="Unassembled WGS sequence"/>
</dbReference>
<accession>A0A2H0Y071</accession>
<feature type="region of interest" description="Disordered" evidence="1">
    <location>
        <begin position="23"/>
        <end position="68"/>
    </location>
</feature>
<feature type="domain" description="DUF559" evidence="2">
    <location>
        <begin position="3"/>
        <end position="37"/>
    </location>
</feature>
<evidence type="ECO:0000313" key="4">
    <source>
        <dbReference type="Proteomes" id="UP000231343"/>
    </source>
</evidence>
<protein>
    <recommendedName>
        <fullName evidence="2">DUF559 domain-containing protein</fullName>
    </recommendedName>
</protein>
<dbReference type="AlphaFoldDB" id="A0A2H0Y071"/>
<feature type="compositionally biased region" description="Polar residues" evidence="1">
    <location>
        <begin position="39"/>
        <end position="68"/>
    </location>
</feature>
<dbReference type="Gene3D" id="3.40.960.10">
    <property type="entry name" value="VSR Endonuclease"/>
    <property type="match status" value="1"/>
</dbReference>
<organism evidence="3 4">
    <name type="scientific">Candidatus Saganbacteria bacterium CG08_land_8_20_14_0_20_45_16</name>
    <dbReference type="NCBI Taxonomy" id="2014293"/>
    <lineage>
        <taxon>Bacteria</taxon>
        <taxon>Bacillati</taxon>
        <taxon>Saganbacteria</taxon>
    </lineage>
</organism>
<comment type="caution">
    <text evidence="3">The sequence shown here is derived from an EMBL/GenBank/DDBJ whole genome shotgun (WGS) entry which is preliminary data.</text>
</comment>
<reference evidence="3 4" key="1">
    <citation type="submission" date="2017-09" db="EMBL/GenBank/DDBJ databases">
        <title>Depth-based differentiation of microbial function through sediment-hosted aquifers and enrichment of novel symbionts in the deep terrestrial subsurface.</title>
        <authorList>
            <person name="Probst A.J."/>
            <person name="Ladd B."/>
            <person name="Jarett J.K."/>
            <person name="Geller-Mcgrath D.E."/>
            <person name="Sieber C.M."/>
            <person name="Emerson J.B."/>
            <person name="Anantharaman K."/>
            <person name="Thomas B.C."/>
            <person name="Malmstrom R."/>
            <person name="Stieglmeier M."/>
            <person name="Klingl A."/>
            <person name="Woyke T."/>
            <person name="Ryan C.M."/>
            <person name="Banfield J.F."/>
        </authorList>
    </citation>
    <scope>NUCLEOTIDE SEQUENCE [LARGE SCALE GENOMIC DNA]</scope>
    <source>
        <strain evidence="3">CG08_land_8_20_14_0_20_45_16</strain>
    </source>
</reference>
<proteinExistence type="predicted"/>
<name>A0A2H0Y071_UNCSA</name>
<dbReference type="EMBL" id="PEYM01000048">
    <property type="protein sequence ID" value="PIS30804.1"/>
    <property type="molecule type" value="Genomic_DNA"/>
</dbReference>
<dbReference type="InterPro" id="IPR007569">
    <property type="entry name" value="DUF559"/>
</dbReference>
<evidence type="ECO:0000256" key="1">
    <source>
        <dbReference type="SAM" id="MobiDB-lite"/>
    </source>
</evidence>